<dbReference type="KEGG" id="dalk:DSCA_13510"/>
<feature type="active site" description="Proton acceptor" evidence="4">
    <location>
        <position position="382"/>
    </location>
</feature>
<evidence type="ECO:0000259" key="6">
    <source>
        <dbReference type="Pfam" id="PF00108"/>
    </source>
</evidence>
<dbReference type="PANTHER" id="PTHR18919">
    <property type="entry name" value="ACETYL-COA C-ACYLTRANSFERASE"/>
    <property type="match status" value="1"/>
</dbReference>
<feature type="domain" description="Thiolase N-terminal" evidence="6">
    <location>
        <begin position="14"/>
        <end position="263"/>
    </location>
</feature>
<dbReference type="PANTHER" id="PTHR18919:SF107">
    <property type="entry name" value="ACETYL-COA ACETYLTRANSFERASE, CYTOSOLIC"/>
    <property type="match status" value="1"/>
</dbReference>
<proteinExistence type="inferred from homology"/>
<dbReference type="AlphaFoldDB" id="A0A5K7YKS2"/>
<dbReference type="OrthoDB" id="9764638at2"/>
<dbReference type="InterPro" id="IPR002155">
    <property type="entry name" value="Thiolase"/>
</dbReference>
<comment type="similarity">
    <text evidence="1 5">Belongs to the thiolase-like superfamily. Thiolase family.</text>
</comment>
<dbReference type="EMBL" id="AP021874">
    <property type="protein sequence ID" value="BBO67421.1"/>
    <property type="molecule type" value="Genomic_DNA"/>
</dbReference>
<organism evidence="8 9">
    <name type="scientific">Desulfosarcina alkanivorans</name>
    <dbReference type="NCBI Taxonomy" id="571177"/>
    <lineage>
        <taxon>Bacteria</taxon>
        <taxon>Pseudomonadati</taxon>
        <taxon>Thermodesulfobacteriota</taxon>
        <taxon>Desulfobacteria</taxon>
        <taxon>Desulfobacterales</taxon>
        <taxon>Desulfosarcinaceae</taxon>
        <taxon>Desulfosarcina</taxon>
    </lineage>
</organism>
<sequence>MLSKAFIPYRGYYSTPFCRWQGAMANENAIVLGAATAARWMADKGWEPEIFDYLVFGNTISQLHQFYSAPWAASLMGCGGIPGIAVSQACTTGTTCIFQAAMGIETGMVGNAFVLTTDRTSNGPHTIWPNPKGPGGEVISENWLMDNFNADPNVGLRMVETAENVAKEEGISKEECDRLALRRYEQYQMALADDRAFQKRYMFAAEIQISRKKRILVEADEGIMPTTAEGLTKLKPLVPGGVLSFGAQTHPADGNASMVVTTREQADRLSADAAIPIQVIAYGYAREKKGYMAAAPVPAARMALDKAGLSIGDIKIIKTHNPFVVNDINFARKMEIDADGFNNYGSSVIYGHPQGSTATRLIIEGIEETVMEGGGYLLWTGCAAGDCGASLILKIG</sequence>
<feature type="active site" description="Proton acceptor" evidence="4">
    <location>
        <position position="352"/>
    </location>
</feature>
<dbReference type="Pfam" id="PF00108">
    <property type="entry name" value="Thiolase_N"/>
    <property type="match status" value="1"/>
</dbReference>
<dbReference type="InterPro" id="IPR020617">
    <property type="entry name" value="Thiolase_C"/>
</dbReference>
<name>A0A5K7YKS2_9BACT</name>
<evidence type="ECO:0000313" key="9">
    <source>
        <dbReference type="Proteomes" id="UP000427906"/>
    </source>
</evidence>
<keyword evidence="2 5" id="KW-0808">Transferase</keyword>
<gene>
    <name evidence="8" type="ORF">DSCA_13510</name>
</gene>
<dbReference type="InterPro" id="IPR016039">
    <property type="entry name" value="Thiolase-like"/>
</dbReference>
<dbReference type="CDD" id="cd00751">
    <property type="entry name" value="thiolase"/>
    <property type="match status" value="1"/>
</dbReference>
<dbReference type="SUPFAM" id="SSF53901">
    <property type="entry name" value="Thiolase-like"/>
    <property type="match status" value="2"/>
</dbReference>
<protein>
    <recommendedName>
        <fullName evidence="10">Acetyl-CoA acetyltransferase</fullName>
    </recommendedName>
</protein>
<accession>A0A5K7YKS2</accession>
<evidence type="ECO:0000256" key="5">
    <source>
        <dbReference type="RuleBase" id="RU003557"/>
    </source>
</evidence>
<feature type="domain" description="Thiolase C-terminal" evidence="7">
    <location>
        <begin position="279"/>
        <end position="394"/>
    </location>
</feature>
<dbReference type="RefSeq" id="WP_155315684.1">
    <property type="nucleotide sequence ID" value="NZ_AP021874.1"/>
</dbReference>
<evidence type="ECO:0008006" key="10">
    <source>
        <dbReference type="Google" id="ProtNLM"/>
    </source>
</evidence>
<feature type="active site" description="Acyl-thioester intermediate" evidence="4">
    <location>
        <position position="90"/>
    </location>
</feature>
<evidence type="ECO:0000256" key="4">
    <source>
        <dbReference type="PIRSR" id="PIRSR000429-1"/>
    </source>
</evidence>
<reference evidence="8 9" key="1">
    <citation type="submission" date="2019-11" db="EMBL/GenBank/DDBJ databases">
        <title>Comparative genomics of hydrocarbon-degrading Desulfosarcina strains.</title>
        <authorList>
            <person name="Watanabe M."/>
            <person name="Kojima H."/>
            <person name="Fukui M."/>
        </authorList>
    </citation>
    <scope>NUCLEOTIDE SEQUENCE [LARGE SCALE GENOMIC DNA]</scope>
    <source>
        <strain evidence="8 9">PL12</strain>
    </source>
</reference>
<dbReference type="PIRSF" id="PIRSF000429">
    <property type="entry name" value="Ac-CoA_Ac_transf"/>
    <property type="match status" value="1"/>
</dbReference>
<dbReference type="GO" id="GO:0003988">
    <property type="term" value="F:acetyl-CoA C-acyltransferase activity"/>
    <property type="evidence" value="ECO:0007669"/>
    <property type="project" value="UniProtKB-ARBA"/>
</dbReference>
<dbReference type="InterPro" id="IPR020616">
    <property type="entry name" value="Thiolase_N"/>
</dbReference>
<keyword evidence="3 5" id="KW-0012">Acyltransferase</keyword>
<dbReference type="Proteomes" id="UP000427906">
    <property type="component" value="Chromosome"/>
</dbReference>
<evidence type="ECO:0000256" key="1">
    <source>
        <dbReference type="ARBA" id="ARBA00010982"/>
    </source>
</evidence>
<evidence type="ECO:0000256" key="3">
    <source>
        <dbReference type="ARBA" id="ARBA00023315"/>
    </source>
</evidence>
<evidence type="ECO:0000313" key="8">
    <source>
        <dbReference type="EMBL" id="BBO67421.1"/>
    </source>
</evidence>
<dbReference type="Pfam" id="PF02803">
    <property type="entry name" value="Thiolase_C"/>
    <property type="match status" value="1"/>
</dbReference>
<evidence type="ECO:0000259" key="7">
    <source>
        <dbReference type="Pfam" id="PF02803"/>
    </source>
</evidence>
<dbReference type="Gene3D" id="3.40.47.10">
    <property type="match status" value="1"/>
</dbReference>
<evidence type="ECO:0000256" key="2">
    <source>
        <dbReference type="ARBA" id="ARBA00022679"/>
    </source>
</evidence>
<keyword evidence="9" id="KW-1185">Reference proteome</keyword>